<evidence type="ECO:0000313" key="5">
    <source>
        <dbReference type="EMBL" id="TCP56081.1"/>
    </source>
</evidence>
<protein>
    <submittedName>
        <fullName evidence="5">Putative Zn-dependent peptidase</fullName>
    </submittedName>
</protein>
<organism evidence="5 6">
    <name type="scientific">Tamaricihabitans halophyticus</name>
    <dbReference type="NCBI Taxonomy" id="1262583"/>
    <lineage>
        <taxon>Bacteria</taxon>
        <taxon>Bacillati</taxon>
        <taxon>Actinomycetota</taxon>
        <taxon>Actinomycetes</taxon>
        <taxon>Pseudonocardiales</taxon>
        <taxon>Pseudonocardiaceae</taxon>
        <taxon>Tamaricihabitans</taxon>
    </lineage>
</organism>
<dbReference type="Gene3D" id="3.30.830.10">
    <property type="entry name" value="Metalloenzyme, LuxS/M16 peptidase-like"/>
    <property type="match status" value="2"/>
</dbReference>
<accession>A0A4R2R8U4</accession>
<evidence type="ECO:0000259" key="3">
    <source>
        <dbReference type="Pfam" id="PF00675"/>
    </source>
</evidence>
<feature type="domain" description="Peptidase M16 C-terminal" evidence="4">
    <location>
        <begin position="196"/>
        <end position="369"/>
    </location>
</feature>
<dbReference type="OrthoDB" id="9811314at2"/>
<dbReference type="AlphaFoldDB" id="A0A4R2R8U4"/>
<keyword evidence="6" id="KW-1185">Reference proteome</keyword>
<reference evidence="5 6" key="1">
    <citation type="submission" date="2019-03" db="EMBL/GenBank/DDBJ databases">
        <title>Genomic Encyclopedia of Type Strains, Phase IV (KMG-IV): sequencing the most valuable type-strain genomes for metagenomic binning, comparative biology and taxonomic classification.</title>
        <authorList>
            <person name="Goeker M."/>
        </authorList>
    </citation>
    <scope>NUCLEOTIDE SEQUENCE [LARGE SCALE GENOMIC DNA]</scope>
    <source>
        <strain evidence="5 6">DSM 45765</strain>
    </source>
</reference>
<dbReference type="GO" id="GO:0046872">
    <property type="term" value="F:metal ion binding"/>
    <property type="evidence" value="ECO:0007669"/>
    <property type="project" value="InterPro"/>
</dbReference>
<comment type="similarity">
    <text evidence="1">Belongs to the peptidase M16 family.</text>
</comment>
<feature type="compositionally biased region" description="Basic and acidic residues" evidence="2">
    <location>
        <begin position="1"/>
        <end position="19"/>
    </location>
</feature>
<dbReference type="PANTHER" id="PTHR11851">
    <property type="entry name" value="METALLOPROTEASE"/>
    <property type="match status" value="1"/>
</dbReference>
<evidence type="ECO:0000313" key="6">
    <source>
        <dbReference type="Proteomes" id="UP000294911"/>
    </source>
</evidence>
<dbReference type="InterPro" id="IPR050361">
    <property type="entry name" value="MPP/UQCRC_Complex"/>
</dbReference>
<comment type="caution">
    <text evidence="5">The sequence shown here is derived from an EMBL/GenBank/DDBJ whole genome shotgun (WGS) entry which is preliminary data.</text>
</comment>
<dbReference type="Proteomes" id="UP000294911">
    <property type="component" value="Unassembled WGS sequence"/>
</dbReference>
<proteinExistence type="inferred from homology"/>
<dbReference type="InterPro" id="IPR011249">
    <property type="entry name" value="Metalloenz_LuxS/M16"/>
</dbReference>
<gene>
    <name evidence="5" type="ORF">EV191_10121</name>
</gene>
<name>A0A4R2R8U4_9PSEU</name>
<sequence length="455" mass="49190">MNAAHRTAEQIGRTDRGPRELPSLSEQRAAAELNYVDTVLANGLRVLAVRLATVPMVELRLRIPFAGTGQGYAARAEVLANTALTGTAKRDRIAVDTDLALIGGELDTRVDPERLRFSGSSLSSGLRTLLDVLGDALVSASYAEDEVERERDRLVERLAVARSQPSVIAREALQRRRYGDHPYTKEIPHAEDVAEVTAEQVRELHKNSVVPRGSVLILVGDIDPERAVAEVGDVLGAWTADRSAPELPVLADVVGGDLQLVHRPDAVQSQLRLSARAVGRTDPNYPALQLANLAYGGYFSSRLVENIREDKGYTYHARSALEFNPFGASLLVEADTASEVTAAALLEMRYEFGRLGLVPPSESEVDDVRQYAIGALLTSTANQPGLASQLDALTAVGLDPEWLRAHPGRLAEVTTEQVAEAAREFFAPRRFTGVIVGDADLLWDALDSLGGAQLP</sequence>
<dbReference type="PANTHER" id="PTHR11851:SF49">
    <property type="entry name" value="MITOCHONDRIAL-PROCESSING PEPTIDASE SUBUNIT ALPHA"/>
    <property type="match status" value="1"/>
</dbReference>
<evidence type="ECO:0000256" key="2">
    <source>
        <dbReference type="SAM" id="MobiDB-lite"/>
    </source>
</evidence>
<feature type="region of interest" description="Disordered" evidence="2">
    <location>
        <begin position="1"/>
        <end position="21"/>
    </location>
</feature>
<dbReference type="EMBL" id="SLXQ01000001">
    <property type="protein sequence ID" value="TCP56081.1"/>
    <property type="molecule type" value="Genomic_DNA"/>
</dbReference>
<dbReference type="Pfam" id="PF00675">
    <property type="entry name" value="Peptidase_M16"/>
    <property type="match status" value="1"/>
</dbReference>
<evidence type="ECO:0000259" key="4">
    <source>
        <dbReference type="Pfam" id="PF05193"/>
    </source>
</evidence>
<feature type="domain" description="Peptidase M16 N-terminal" evidence="3">
    <location>
        <begin position="79"/>
        <end position="187"/>
    </location>
</feature>
<dbReference type="InterPro" id="IPR011765">
    <property type="entry name" value="Pept_M16_N"/>
</dbReference>
<evidence type="ECO:0000256" key="1">
    <source>
        <dbReference type="ARBA" id="ARBA00007261"/>
    </source>
</evidence>
<dbReference type="Pfam" id="PF05193">
    <property type="entry name" value="Peptidase_M16_C"/>
    <property type="match status" value="1"/>
</dbReference>
<dbReference type="RefSeq" id="WP_132874742.1">
    <property type="nucleotide sequence ID" value="NZ_SLXQ01000001.1"/>
</dbReference>
<dbReference type="InterPro" id="IPR007863">
    <property type="entry name" value="Peptidase_M16_C"/>
</dbReference>
<dbReference type="SUPFAM" id="SSF63411">
    <property type="entry name" value="LuxS/MPP-like metallohydrolase"/>
    <property type="match status" value="2"/>
</dbReference>